<feature type="compositionally biased region" description="Basic and acidic residues" evidence="1">
    <location>
        <begin position="967"/>
        <end position="992"/>
    </location>
</feature>
<feature type="compositionally biased region" description="Basic and acidic residues" evidence="1">
    <location>
        <begin position="943"/>
        <end position="957"/>
    </location>
</feature>
<proteinExistence type="predicted"/>
<keyword evidence="3" id="KW-1185">Reference proteome</keyword>
<gene>
    <name evidence="2" type="ORF">BLNAU_23923</name>
</gene>
<comment type="caution">
    <text evidence="2">The sequence shown here is derived from an EMBL/GenBank/DDBJ whole genome shotgun (WGS) entry which is preliminary data.</text>
</comment>
<feature type="compositionally biased region" description="Polar residues" evidence="1">
    <location>
        <begin position="1"/>
        <end position="10"/>
    </location>
</feature>
<feature type="region of interest" description="Disordered" evidence="1">
    <location>
        <begin position="1"/>
        <end position="40"/>
    </location>
</feature>
<reference evidence="2 3" key="1">
    <citation type="journal article" date="2022" name="bioRxiv">
        <title>Genomics of Preaxostyla Flagellates Illuminates Evolutionary Transitions and the Path Towards Mitochondrial Loss.</title>
        <authorList>
            <person name="Novak L.V.F."/>
            <person name="Treitli S.C."/>
            <person name="Pyrih J."/>
            <person name="Halakuc P."/>
            <person name="Pipaliya S.V."/>
            <person name="Vacek V."/>
            <person name="Brzon O."/>
            <person name="Soukal P."/>
            <person name="Eme L."/>
            <person name="Dacks J.B."/>
            <person name="Karnkowska A."/>
            <person name="Elias M."/>
            <person name="Hampl V."/>
        </authorList>
    </citation>
    <scope>NUCLEOTIDE SEQUENCE [LARGE SCALE GENOMIC DNA]</scope>
    <source>
        <strain evidence="2">NAU3</strain>
        <tissue evidence="2">Gut</tissue>
    </source>
</reference>
<name>A0ABQ9WP85_9EUKA</name>
<dbReference type="EMBL" id="JARBJD010000542">
    <property type="protein sequence ID" value="KAK2941158.1"/>
    <property type="molecule type" value="Genomic_DNA"/>
</dbReference>
<feature type="region of interest" description="Disordered" evidence="1">
    <location>
        <begin position="864"/>
        <end position="992"/>
    </location>
</feature>
<feature type="region of interest" description="Disordered" evidence="1">
    <location>
        <begin position="53"/>
        <end position="76"/>
    </location>
</feature>
<organism evidence="2 3">
    <name type="scientific">Blattamonas nauphoetae</name>
    <dbReference type="NCBI Taxonomy" id="2049346"/>
    <lineage>
        <taxon>Eukaryota</taxon>
        <taxon>Metamonada</taxon>
        <taxon>Preaxostyla</taxon>
        <taxon>Oxymonadida</taxon>
        <taxon>Blattamonas</taxon>
    </lineage>
</organism>
<evidence type="ECO:0000256" key="1">
    <source>
        <dbReference type="SAM" id="MobiDB-lite"/>
    </source>
</evidence>
<accession>A0ABQ9WP85</accession>
<dbReference type="Proteomes" id="UP001281761">
    <property type="component" value="Unassembled WGS sequence"/>
</dbReference>
<evidence type="ECO:0000313" key="3">
    <source>
        <dbReference type="Proteomes" id="UP001281761"/>
    </source>
</evidence>
<evidence type="ECO:0000313" key="2">
    <source>
        <dbReference type="EMBL" id="KAK2941158.1"/>
    </source>
</evidence>
<sequence length="992" mass="112659">MSQPQTQTIPLSLVADPNHFADPEFGSTEDSPSDEVPDPFTFKYNLVNVNEKYPGATSDSSSQKPPPNPQLTSGEHQIEVPLSFTVTDLYRELASTLGVSHVYITIQFPCTIPPARRLVDHPDLDFFDPKRDAEHKEWIETVGWSGYQYNPFAILESLLAYWPVEVGKPKPMQVVVLPLSSTPSPQTPNFEDDDTRMKRLRLMGCIYDLFFARENGRVISMSTLDSMFGDRKKVYIRNCWQEFQVGVRAHWEKFYSKKKFTDADLDLLRARYFPNQWFGPDDGEDEELWRSIQETPDWIARNGADVSPFPTLLNSTLIRDDGYKVICVNGQPGTGKSQMLLYLIHRMMRMYQTVAIVYVLPKMPVITILVDKSNRSNPFTILSHPSSLSETYFAKGYPVIRILDSENPFANSDMGSVFTVYAASPTQYDEHIQKLPHQLKSWQDHYPFWTRQEFYTMLHDLGMLGQEHWIRPVSVTTIIQLHPLVIRLLGAHGFLLPASSLPQLPPATSAGGTGTLYDGFQFEPDLNETELPEGMIPAQSATDQGEGQSRSLPPSDLVVCLNVIEVFGLSPRALSADLDTAFNRICKMFGKTGIKFGAEHSKVIMSTLAASHRKNKPVSVFTARLLATMTRIKAKKFLVDIGDSKIPGVLRGWNLEHKVNQELLRSHARFTLRSALPDTYPSYNCTFPNIERRATLSSRLKTGPFDSNVLYYESLNDSLTDKGQTAWTGIDSFIYFVNGNSIKLFAFQITVNKKHKTINPVLIESLKSKIKQQHENDLRKVVVDVFFAWVVRPEDVPTFVGRKDHFDPDTFNFYVGVVSVSDLLLNEFSGLDDPPPEREAIKNWTTNDDAFKQCFVMMNTLTVNPNEDAQPAPHTPGNQPQIHPPTGNADNQGVLIMEPLVPEKTQQEEEEEKEKEEERKKKRAARKDRPVPKKTPQEENEAREEMRRIRAERKDNPDSLPTSTKPKPVEKKIAKAEQKKAAKKEKKEKEDE</sequence>
<feature type="compositionally biased region" description="Basic and acidic residues" evidence="1">
    <location>
        <begin position="927"/>
        <end position="937"/>
    </location>
</feature>
<protein>
    <submittedName>
        <fullName evidence="2">Uncharacterized protein</fullName>
    </submittedName>
</protein>